<proteinExistence type="predicted"/>
<dbReference type="EMBL" id="FOHV01000014">
    <property type="protein sequence ID" value="SET28896.1"/>
    <property type="molecule type" value="Genomic_DNA"/>
</dbReference>
<dbReference type="AlphaFoldDB" id="A0A1I0D9K9"/>
<sequence length="54" mass="6376">MNNKRIISKPRSIRHKKLERLDYLNGFSKQSVSKLREAYELAKQNNQKEGGEDE</sequence>
<dbReference type="Proteomes" id="UP000242642">
    <property type="component" value="Unassembled WGS sequence"/>
</dbReference>
<protein>
    <submittedName>
        <fullName evidence="1">Uncharacterized protein</fullName>
    </submittedName>
</protein>
<gene>
    <name evidence="1" type="ORF">SAMN02583745_01912</name>
</gene>
<accession>A0A1I0D9K9</accession>
<keyword evidence="2" id="KW-1185">Reference proteome</keyword>
<name>A0A1I0D9K9_9GAMM</name>
<dbReference type="RefSeq" id="WP_177168635.1">
    <property type="nucleotide sequence ID" value="NZ_FOHV01000014.1"/>
</dbReference>
<reference evidence="2" key="1">
    <citation type="submission" date="2016-10" db="EMBL/GenBank/DDBJ databases">
        <authorList>
            <person name="Varghese N."/>
            <person name="Submissions S."/>
        </authorList>
    </citation>
    <scope>NUCLEOTIDE SEQUENCE [LARGE SCALE GENOMIC DNA]</scope>
    <source>
        <strain evidence="2">DSM 18579</strain>
    </source>
</reference>
<evidence type="ECO:0000313" key="2">
    <source>
        <dbReference type="Proteomes" id="UP000242642"/>
    </source>
</evidence>
<evidence type="ECO:0000313" key="1">
    <source>
        <dbReference type="EMBL" id="SET28896.1"/>
    </source>
</evidence>
<organism evidence="1 2">
    <name type="scientific">Thorsellia anophelis DSM 18579</name>
    <dbReference type="NCBI Taxonomy" id="1123402"/>
    <lineage>
        <taxon>Bacteria</taxon>
        <taxon>Pseudomonadati</taxon>
        <taxon>Pseudomonadota</taxon>
        <taxon>Gammaproteobacteria</taxon>
        <taxon>Enterobacterales</taxon>
        <taxon>Thorselliaceae</taxon>
        <taxon>Thorsellia</taxon>
    </lineage>
</organism>
<dbReference type="STRING" id="1123402.SAMN02583745_01912"/>